<keyword evidence="2" id="KW-0378">Hydrolase</keyword>
<dbReference type="PANTHER" id="PTHR24253">
    <property type="entry name" value="TRANSMEMBRANE PROTEASE SERINE"/>
    <property type="match status" value="1"/>
</dbReference>
<evidence type="ECO:0000259" key="5">
    <source>
        <dbReference type="PROSITE" id="PS50240"/>
    </source>
</evidence>
<dbReference type="Pfam" id="PF00089">
    <property type="entry name" value="Trypsin"/>
    <property type="match status" value="1"/>
</dbReference>
<evidence type="ECO:0000256" key="1">
    <source>
        <dbReference type="ARBA" id="ARBA00022670"/>
    </source>
</evidence>
<sequence length="210" mass="22127">MLSPTAPPPPATASRSDLPFPFEVYSPKSGSDPTCPPGSEPRPPNEGLPPLNGTLDPAAEWSVLLGVHSQDGPLDGAHARAVAAIVVPANYSQVELGADLALLRLASPASLGPAVRPVCLPRASHRFVHGTACWATGWGDVQEAGFGKVLHGEIPQPLLVEVPTGQEVMRKHHCEPWEVCVKGLAHPDNGHPERVHCRKMGGEMKANLGT</sequence>
<dbReference type="InterPro" id="IPR001254">
    <property type="entry name" value="Trypsin_dom"/>
</dbReference>
<evidence type="ECO:0000256" key="3">
    <source>
        <dbReference type="ARBA" id="ARBA00023157"/>
    </source>
</evidence>
<keyword evidence="3" id="KW-1015">Disulfide bond</keyword>
<dbReference type="Proteomes" id="UP001266305">
    <property type="component" value="Unassembled WGS sequence"/>
</dbReference>
<evidence type="ECO:0000313" key="6">
    <source>
        <dbReference type="EMBL" id="KAK2097930.1"/>
    </source>
</evidence>
<evidence type="ECO:0000313" key="7">
    <source>
        <dbReference type="Proteomes" id="UP001266305"/>
    </source>
</evidence>
<dbReference type="Gene3D" id="2.40.10.10">
    <property type="entry name" value="Trypsin-like serine proteases"/>
    <property type="match status" value="2"/>
</dbReference>
<accession>A0ABQ9UMA7</accession>
<organism evidence="6 7">
    <name type="scientific">Saguinus oedipus</name>
    <name type="common">Cotton-top tamarin</name>
    <name type="synonym">Oedipomidas oedipus</name>
    <dbReference type="NCBI Taxonomy" id="9490"/>
    <lineage>
        <taxon>Eukaryota</taxon>
        <taxon>Metazoa</taxon>
        <taxon>Chordata</taxon>
        <taxon>Craniata</taxon>
        <taxon>Vertebrata</taxon>
        <taxon>Euteleostomi</taxon>
        <taxon>Mammalia</taxon>
        <taxon>Eutheria</taxon>
        <taxon>Euarchontoglires</taxon>
        <taxon>Primates</taxon>
        <taxon>Haplorrhini</taxon>
        <taxon>Platyrrhini</taxon>
        <taxon>Cebidae</taxon>
        <taxon>Callitrichinae</taxon>
        <taxon>Saguinus</taxon>
    </lineage>
</organism>
<reference evidence="6 7" key="1">
    <citation type="submission" date="2023-05" db="EMBL/GenBank/DDBJ databases">
        <title>B98-5 Cell Line De Novo Hybrid Assembly: An Optical Mapping Approach.</title>
        <authorList>
            <person name="Kananen K."/>
            <person name="Auerbach J.A."/>
            <person name="Kautto E."/>
            <person name="Blachly J.S."/>
        </authorList>
    </citation>
    <scope>NUCLEOTIDE SEQUENCE [LARGE SCALE GENOMIC DNA]</scope>
    <source>
        <strain evidence="6">B95-8</strain>
        <tissue evidence="6">Cell line</tissue>
    </source>
</reference>
<evidence type="ECO:0000256" key="4">
    <source>
        <dbReference type="SAM" id="MobiDB-lite"/>
    </source>
</evidence>
<feature type="compositionally biased region" description="Pro residues" evidence="4">
    <location>
        <begin position="1"/>
        <end position="11"/>
    </location>
</feature>
<dbReference type="InterPro" id="IPR043504">
    <property type="entry name" value="Peptidase_S1_PA_chymotrypsin"/>
</dbReference>
<comment type="caution">
    <text evidence="6">The sequence shown here is derived from an EMBL/GenBank/DDBJ whole genome shotgun (WGS) entry which is preliminary data.</text>
</comment>
<feature type="compositionally biased region" description="Pro residues" evidence="4">
    <location>
        <begin position="34"/>
        <end position="47"/>
    </location>
</feature>
<proteinExistence type="predicted"/>
<dbReference type="SMART" id="SM00020">
    <property type="entry name" value="Tryp_SPc"/>
    <property type="match status" value="1"/>
</dbReference>
<protein>
    <recommendedName>
        <fullName evidence="5">Peptidase S1 domain-containing protein</fullName>
    </recommendedName>
</protein>
<gene>
    <name evidence="6" type="ORF">P7K49_023381</name>
</gene>
<dbReference type="PROSITE" id="PS50240">
    <property type="entry name" value="TRYPSIN_DOM"/>
    <property type="match status" value="1"/>
</dbReference>
<dbReference type="InterPro" id="IPR009003">
    <property type="entry name" value="Peptidase_S1_PA"/>
</dbReference>
<dbReference type="SUPFAM" id="SSF50494">
    <property type="entry name" value="Trypsin-like serine proteases"/>
    <property type="match status" value="1"/>
</dbReference>
<keyword evidence="1" id="KW-0645">Protease</keyword>
<dbReference type="PANTHER" id="PTHR24253:SF100">
    <property type="entry name" value="POLYSERASE-2"/>
    <property type="match status" value="1"/>
</dbReference>
<keyword evidence="7" id="KW-1185">Reference proteome</keyword>
<dbReference type="EMBL" id="JASSZA010000011">
    <property type="protein sequence ID" value="KAK2097930.1"/>
    <property type="molecule type" value="Genomic_DNA"/>
</dbReference>
<name>A0ABQ9UMA7_SAGOE</name>
<evidence type="ECO:0000256" key="2">
    <source>
        <dbReference type="ARBA" id="ARBA00022801"/>
    </source>
</evidence>
<feature type="domain" description="Peptidase S1" evidence="5">
    <location>
        <begin position="35"/>
        <end position="210"/>
    </location>
</feature>
<feature type="region of interest" description="Disordered" evidence="4">
    <location>
        <begin position="1"/>
        <end position="53"/>
    </location>
</feature>